<organism evidence="6 7">
    <name type="scientific">Butyricimonas hominis</name>
    <dbReference type="NCBI Taxonomy" id="2763032"/>
    <lineage>
        <taxon>Bacteria</taxon>
        <taxon>Pseudomonadati</taxon>
        <taxon>Bacteroidota</taxon>
        <taxon>Bacteroidia</taxon>
        <taxon>Bacteroidales</taxon>
        <taxon>Odoribacteraceae</taxon>
        <taxon>Butyricimonas</taxon>
    </lineage>
</organism>
<dbReference type="PROSITE" id="PS51352">
    <property type="entry name" value="THIOREDOXIN_2"/>
    <property type="match status" value="1"/>
</dbReference>
<accession>A0ABR7D4B5</accession>
<evidence type="ECO:0000313" key="6">
    <source>
        <dbReference type="EMBL" id="MBC5622775.1"/>
    </source>
</evidence>
<comment type="caution">
    <text evidence="6">The sequence shown here is derived from an EMBL/GenBank/DDBJ whole genome shotgun (WGS) entry which is preliminary data.</text>
</comment>
<dbReference type="RefSeq" id="WP_186977613.1">
    <property type="nucleotide sequence ID" value="NZ_JACOOH010000008.1"/>
</dbReference>
<dbReference type="InterPro" id="IPR036249">
    <property type="entry name" value="Thioredoxin-like_sf"/>
</dbReference>
<keyword evidence="4" id="KW-0676">Redox-active center</keyword>
<dbReference type="CDD" id="cd02966">
    <property type="entry name" value="TlpA_like_family"/>
    <property type="match status" value="1"/>
</dbReference>
<gene>
    <name evidence="6" type="ORF">H8S64_16925</name>
</gene>
<sequence length="438" mass="49952">MRKLFIALLIAFVFGACQTKKEVAVDVVVKDKTYEGAGFYLSKMDTVLQLNAEGKGSVILTVDEPQYAVFQYKWKNVPVYLEPGKNLSVTWDMTPSGLMVSFDGEGGVKNNFINGNELDIPKMGDFGLPEDEFLAKLDQYMEDNYKALESKGFDKTFVEKEKYRIRYDVNGIMWQYARRGNPSDEFYNKMKSMMEEQEWLLQLSGYTNYMQGVIEVLSNRGVDLVNTPDEEIVMNELNYVLQNIKDPKIKEYLVGSFAIDYIDREGISKADGVKKIFEETVTDPLIKQTFAKIYEEGTSITKGNKAPDFKYLDINGKEVKLSDLKGNLVYIDIWATWCGPCREEIPHLQKLEEAFKGTKVRFVSISTDKDKAKWEETVKGEKLGGIQLHTGGDEAFTSAFRVKGIPHFILIDPEGRILEANMSRPSESKTVDYLRHVR</sequence>
<dbReference type="Proteomes" id="UP000646484">
    <property type="component" value="Unassembled WGS sequence"/>
</dbReference>
<feature type="domain" description="Thioredoxin" evidence="5">
    <location>
        <begin position="300"/>
        <end position="438"/>
    </location>
</feature>
<dbReference type="Pfam" id="PF08534">
    <property type="entry name" value="Redoxin"/>
    <property type="match status" value="1"/>
</dbReference>
<proteinExistence type="predicted"/>
<evidence type="ECO:0000256" key="2">
    <source>
        <dbReference type="ARBA" id="ARBA00022748"/>
    </source>
</evidence>
<dbReference type="InterPro" id="IPR013740">
    <property type="entry name" value="Redoxin"/>
</dbReference>
<evidence type="ECO:0000256" key="1">
    <source>
        <dbReference type="ARBA" id="ARBA00004196"/>
    </source>
</evidence>
<dbReference type="InterPro" id="IPR013766">
    <property type="entry name" value="Thioredoxin_domain"/>
</dbReference>
<keyword evidence="3" id="KW-1015">Disulfide bond</keyword>
<evidence type="ECO:0000259" key="5">
    <source>
        <dbReference type="PROSITE" id="PS51352"/>
    </source>
</evidence>
<evidence type="ECO:0000256" key="3">
    <source>
        <dbReference type="ARBA" id="ARBA00023157"/>
    </source>
</evidence>
<protein>
    <submittedName>
        <fullName evidence="6">TlpA family protein disulfide reductase</fullName>
    </submittedName>
</protein>
<keyword evidence="2" id="KW-0201">Cytochrome c-type biogenesis</keyword>
<evidence type="ECO:0000256" key="4">
    <source>
        <dbReference type="ARBA" id="ARBA00023284"/>
    </source>
</evidence>
<comment type="subcellular location">
    <subcellularLocation>
        <location evidence="1">Cell envelope</location>
    </subcellularLocation>
</comment>
<dbReference type="Gene3D" id="3.40.30.10">
    <property type="entry name" value="Glutaredoxin"/>
    <property type="match status" value="1"/>
</dbReference>
<keyword evidence="7" id="KW-1185">Reference proteome</keyword>
<dbReference type="PANTHER" id="PTHR42852:SF6">
    <property type="entry name" value="THIOL:DISULFIDE INTERCHANGE PROTEIN DSBE"/>
    <property type="match status" value="1"/>
</dbReference>
<evidence type="ECO:0000313" key="7">
    <source>
        <dbReference type="Proteomes" id="UP000646484"/>
    </source>
</evidence>
<dbReference type="PROSITE" id="PS51257">
    <property type="entry name" value="PROKAR_LIPOPROTEIN"/>
    <property type="match status" value="1"/>
</dbReference>
<reference evidence="6 7" key="1">
    <citation type="submission" date="2020-08" db="EMBL/GenBank/DDBJ databases">
        <title>Genome public.</title>
        <authorList>
            <person name="Liu C."/>
            <person name="Sun Q."/>
        </authorList>
    </citation>
    <scope>NUCLEOTIDE SEQUENCE [LARGE SCALE GENOMIC DNA]</scope>
    <source>
        <strain evidence="6 7">NSJ-56</strain>
    </source>
</reference>
<name>A0ABR7D4B5_9BACT</name>
<dbReference type="EMBL" id="JACOOH010000008">
    <property type="protein sequence ID" value="MBC5622775.1"/>
    <property type="molecule type" value="Genomic_DNA"/>
</dbReference>
<dbReference type="PANTHER" id="PTHR42852">
    <property type="entry name" value="THIOL:DISULFIDE INTERCHANGE PROTEIN DSBE"/>
    <property type="match status" value="1"/>
</dbReference>
<dbReference type="InterPro" id="IPR050553">
    <property type="entry name" value="Thioredoxin_ResA/DsbE_sf"/>
</dbReference>
<dbReference type="SUPFAM" id="SSF52833">
    <property type="entry name" value="Thioredoxin-like"/>
    <property type="match status" value="1"/>
</dbReference>